<dbReference type="Proteomes" id="UP000663841">
    <property type="component" value="Unassembled WGS sequence"/>
</dbReference>
<dbReference type="GO" id="GO:0004674">
    <property type="term" value="F:protein serine/threonine kinase activity"/>
    <property type="evidence" value="ECO:0007669"/>
    <property type="project" value="UniProtKB-KW"/>
</dbReference>
<comment type="catalytic activity">
    <reaction evidence="8">
        <text>L-seryl-[protein] + ATP = O-phospho-L-seryl-[protein] + ADP + H(+)</text>
        <dbReference type="Rhea" id="RHEA:17989"/>
        <dbReference type="Rhea" id="RHEA-COMP:9863"/>
        <dbReference type="Rhea" id="RHEA-COMP:11604"/>
        <dbReference type="ChEBI" id="CHEBI:15378"/>
        <dbReference type="ChEBI" id="CHEBI:29999"/>
        <dbReference type="ChEBI" id="CHEBI:30616"/>
        <dbReference type="ChEBI" id="CHEBI:83421"/>
        <dbReference type="ChEBI" id="CHEBI:456216"/>
        <dbReference type="EC" id="2.7.11.1"/>
    </reaction>
</comment>
<comment type="caution">
    <text evidence="10">The sequence shown here is derived from an EMBL/GenBank/DDBJ whole genome shotgun (WGS) entry which is preliminary data.</text>
</comment>
<feature type="compositionally biased region" description="Low complexity" evidence="9">
    <location>
        <begin position="94"/>
        <end position="110"/>
    </location>
</feature>
<evidence type="ECO:0000256" key="9">
    <source>
        <dbReference type="SAM" id="MobiDB-lite"/>
    </source>
</evidence>
<keyword evidence="3" id="KW-0808">Transferase</keyword>
<feature type="region of interest" description="Disordered" evidence="9">
    <location>
        <begin position="84"/>
        <end position="125"/>
    </location>
</feature>
<protein>
    <recommendedName>
        <fullName evidence="1">non-specific serine/threonine protein kinase</fullName>
        <ecNumber evidence="1">2.7.11.1</ecNumber>
    </recommendedName>
</protein>
<dbReference type="GO" id="GO:0005634">
    <property type="term" value="C:nucleus"/>
    <property type="evidence" value="ECO:0007669"/>
    <property type="project" value="TreeGrafter"/>
</dbReference>
<dbReference type="InterPro" id="IPR051334">
    <property type="entry name" value="SRPK"/>
</dbReference>
<dbReference type="EMBL" id="CAJMWW010000017">
    <property type="protein sequence ID" value="CAE6400308.1"/>
    <property type="molecule type" value="Genomic_DNA"/>
</dbReference>
<feature type="compositionally biased region" description="Basic and acidic residues" evidence="9">
    <location>
        <begin position="84"/>
        <end position="93"/>
    </location>
</feature>
<evidence type="ECO:0000313" key="11">
    <source>
        <dbReference type="Proteomes" id="UP000663841"/>
    </source>
</evidence>
<keyword evidence="6" id="KW-0067">ATP-binding</keyword>
<keyword evidence="2" id="KW-0723">Serine/threonine-protein kinase</keyword>
<evidence type="ECO:0000256" key="3">
    <source>
        <dbReference type="ARBA" id="ARBA00022679"/>
    </source>
</evidence>
<evidence type="ECO:0000256" key="8">
    <source>
        <dbReference type="ARBA" id="ARBA00048679"/>
    </source>
</evidence>
<evidence type="ECO:0000256" key="4">
    <source>
        <dbReference type="ARBA" id="ARBA00022741"/>
    </source>
</evidence>
<gene>
    <name evidence="10" type="ORF">RDB_LOCUS6946</name>
</gene>
<evidence type="ECO:0000256" key="6">
    <source>
        <dbReference type="ARBA" id="ARBA00022840"/>
    </source>
</evidence>
<reference evidence="10" key="1">
    <citation type="submission" date="2021-01" db="EMBL/GenBank/DDBJ databases">
        <authorList>
            <person name="Kaushik A."/>
        </authorList>
    </citation>
    <scope>NUCLEOTIDE SEQUENCE</scope>
    <source>
        <strain evidence="10">AG3-T5</strain>
    </source>
</reference>
<dbReference type="GO" id="GO:0000245">
    <property type="term" value="P:spliceosomal complex assembly"/>
    <property type="evidence" value="ECO:0007669"/>
    <property type="project" value="TreeGrafter"/>
</dbReference>
<evidence type="ECO:0000256" key="7">
    <source>
        <dbReference type="ARBA" id="ARBA00047899"/>
    </source>
</evidence>
<dbReference type="GO" id="GO:0050684">
    <property type="term" value="P:regulation of mRNA processing"/>
    <property type="evidence" value="ECO:0007669"/>
    <property type="project" value="TreeGrafter"/>
</dbReference>
<dbReference type="AlphaFoldDB" id="A0A8H2WTN5"/>
<proteinExistence type="predicted"/>
<evidence type="ECO:0000256" key="2">
    <source>
        <dbReference type="ARBA" id="ARBA00022527"/>
    </source>
</evidence>
<evidence type="ECO:0000256" key="1">
    <source>
        <dbReference type="ARBA" id="ARBA00012513"/>
    </source>
</evidence>
<dbReference type="PANTHER" id="PTHR47634:SF9">
    <property type="entry name" value="PROTEIN KINASE DOMAIN-CONTAINING PROTEIN-RELATED"/>
    <property type="match status" value="1"/>
</dbReference>
<comment type="catalytic activity">
    <reaction evidence="7">
        <text>L-threonyl-[protein] + ATP = O-phospho-L-threonyl-[protein] + ADP + H(+)</text>
        <dbReference type="Rhea" id="RHEA:46608"/>
        <dbReference type="Rhea" id="RHEA-COMP:11060"/>
        <dbReference type="Rhea" id="RHEA-COMP:11605"/>
        <dbReference type="ChEBI" id="CHEBI:15378"/>
        <dbReference type="ChEBI" id="CHEBI:30013"/>
        <dbReference type="ChEBI" id="CHEBI:30616"/>
        <dbReference type="ChEBI" id="CHEBI:61977"/>
        <dbReference type="ChEBI" id="CHEBI:456216"/>
        <dbReference type="EC" id="2.7.11.1"/>
    </reaction>
</comment>
<dbReference type="Gene3D" id="1.10.510.10">
    <property type="entry name" value="Transferase(Phosphotransferase) domain 1"/>
    <property type="match status" value="1"/>
</dbReference>
<dbReference type="PANTHER" id="PTHR47634">
    <property type="entry name" value="PROTEIN KINASE DOMAIN-CONTAINING PROTEIN-RELATED"/>
    <property type="match status" value="1"/>
</dbReference>
<keyword evidence="4" id="KW-0547">Nucleotide-binding</keyword>
<organism evidence="10 11">
    <name type="scientific">Rhizoctonia solani</name>
    <dbReference type="NCBI Taxonomy" id="456999"/>
    <lineage>
        <taxon>Eukaryota</taxon>
        <taxon>Fungi</taxon>
        <taxon>Dikarya</taxon>
        <taxon>Basidiomycota</taxon>
        <taxon>Agaricomycotina</taxon>
        <taxon>Agaricomycetes</taxon>
        <taxon>Cantharellales</taxon>
        <taxon>Ceratobasidiaceae</taxon>
        <taxon>Rhizoctonia</taxon>
    </lineage>
</organism>
<dbReference type="GO" id="GO:0005524">
    <property type="term" value="F:ATP binding"/>
    <property type="evidence" value="ECO:0007669"/>
    <property type="project" value="UniProtKB-KW"/>
</dbReference>
<evidence type="ECO:0000313" key="10">
    <source>
        <dbReference type="EMBL" id="CAE6400308.1"/>
    </source>
</evidence>
<sequence length="151" mass="16677">MDNFVIVVLGELRHIHKLRYWPIESILHDKYLLSRADSDSIASFLTPMMNLHPEKCARAIDMVNHPWLDGIIVQGELDVLKSERLRERDRSGTREVGSSSGSTTGTGSKSGLKRRPSRPGDPKLDVQALNDAATVDALTPVDEAELFGGDV</sequence>
<dbReference type="EC" id="2.7.11.1" evidence="1"/>
<dbReference type="GO" id="GO:0005737">
    <property type="term" value="C:cytoplasm"/>
    <property type="evidence" value="ECO:0007669"/>
    <property type="project" value="TreeGrafter"/>
</dbReference>
<accession>A0A8H2WTN5</accession>
<evidence type="ECO:0000256" key="5">
    <source>
        <dbReference type="ARBA" id="ARBA00022777"/>
    </source>
</evidence>
<keyword evidence="5" id="KW-0418">Kinase</keyword>
<name>A0A8H2WTN5_9AGAM</name>